<proteinExistence type="predicted"/>
<comment type="caution">
    <text evidence="1">The sequence shown here is derived from an EMBL/GenBank/DDBJ whole genome shotgun (WGS) entry which is preliminary data.</text>
</comment>
<reference evidence="2" key="1">
    <citation type="submission" date="2016-06" db="EMBL/GenBank/DDBJ databases">
        <title>Parallel loss of symbiosis genes in relatives of nitrogen-fixing non-legume Parasponia.</title>
        <authorList>
            <person name="Van Velzen R."/>
            <person name="Holmer R."/>
            <person name="Bu F."/>
            <person name="Rutten L."/>
            <person name="Van Zeijl A."/>
            <person name="Liu W."/>
            <person name="Santuari L."/>
            <person name="Cao Q."/>
            <person name="Sharma T."/>
            <person name="Shen D."/>
            <person name="Roswanjaya Y."/>
            <person name="Wardhani T."/>
            <person name="Kalhor M.S."/>
            <person name="Jansen J."/>
            <person name="Van den Hoogen J."/>
            <person name="Gungor B."/>
            <person name="Hartog M."/>
            <person name="Hontelez J."/>
            <person name="Verver J."/>
            <person name="Yang W.-C."/>
            <person name="Schijlen E."/>
            <person name="Repin R."/>
            <person name="Schilthuizen M."/>
            <person name="Schranz E."/>
            <person name="Heidstra R."/>
            <person name="Miyata K."/>
            <person name="Fedorova E."/>
            <person name="Kohlen W."/>
            <person name="Bisseling T."/>
            <person name="Smit S."/>
            <person name="Geurts R."/>
        </authorList>
    </citation>
    <scope>NUCLEOTIDE SEQUENCE [LARGE SCALE GENOMIC DNA]</scope>
    <source>
        <strain evidence="2">cv. WU1-14</strain>
    </source>
</reference>
<gene>
    <name evidence="1" type="ORF">PanWU01x14_007520</name>
</gene>
<evidence type="ECO:0000313" key="2">
    <source>
        <dbReference type="Proteomes" id="UP000237105"/>
    </source>
</evidence>
<dbReference type="AlphaFoldDB" id="A0A2P5E441"/>
<keyword evidence="2" id="KW-1185">Reference proteome</keyword>
<protein>
    <submittedName>
        <fullName evidence="1">Uncharacterized protein</fullName>
    </submittedName>
</protein>
<evidence type="ECO:0000313" key="1">
    <source>
        <dbReference type="EMBL" id="PON80302.1"/>
    </source>
</evidence>
<name>A0A2P5E441_PARAD</name>
<dbReference type="Proteomes" id="UP000237105">
    <property type="component" value="Unassembled WGS sequence"/>
</dbReference>
<accession>A0A2P5E441</accession>
<sequence length="164" mass="19003">MEEMKAKGEEVWQVLSLPKERKKKNSFKDDKTKRLKPWRSERHASVKNLAEVMSCLLSCHDPVKGTVPFSVYKNRKSPLLLSRSYDKKEAKRKISESVGIELKKLNKHRSFCYERIHRGLSCKHNDLIHFQPETKCQLDEMLVNAGEQSGIPQKAKKALSFCMS</sequence>
<dbReference type="EMBL" id="JXTB01000002">
    <property type="protein sequence ID" value="PON80302.1"/>
    <property type="molecule type" value="Genomic_DNA"/>
</dbReference>
<organism evidence="1 2">
    <name type="scientific">Parasponia andersonii</name>
    <name type="common">Sponia andersonii</name>
    <dbReference type="NCBI Taxonomy" id="3476"/>
    <lineage>
        <taxon>Eukaryota</taxon>
        <taxon>Viridiplantae</taxon>
        <taxon>Streptophyta</taxon>
        <taxon>Embryophyta</taxon>
        <taxon>Tracheophyta</taxon>
        <taxon>Spermatophyta</taxon>
        <taxon>Magnoliopsida</taxon>
        <taxon>eudicotyledons</taxon>
        <taxon>Gunneridae</taxon>
        <taxon>Pentapetalae</taxon>
        <taxon>rosids</taxon>
        <taxon>fabids</taxon>
        <taxon>Rosales</taxon>
        <taxon>Cannabaceae</taxon>
        <taxon>Parasponia</taxon>
    </lineage>
</organism>